<keyword evidence="4" id="KW-1185">Reference proteome</keyword>
<evidence type="ECO:0000313" key="4">
    <source>
        <dbReference type="Proteomes" id="UP000193498"/>
    </source>
</evidence>
<dbReference type="SUPFAM" id="SSF53474">
    <property type="entry name" value="alpha/beta-Hydrolases"/>
    <property type="match status" value="1"/>
</dbReference>
<dbReference type="Gene3D" id="3.40.50.1820">
    <property type="entry name" value="alpha/beta hydrolase"/>
    <property type="match status" value="1"/>
</dbReference>
<evidence type="ECO:0000259" key="2">
    <source>
        <dbReference type="Pfam" id="PF03959"/>
    </source>
</evidence>
<dbReference type="PANTHER" id="PTHR48070">
    <property type="entry name" value="ESTERASE OVCA2"/>
    <property type="match status" value="1"/>
</dbReference>
<proteinExistence type="predicted"/>
<dbReference type="Pfam" id="PF03959">
    <property type="entry name" value="FSH1"/>
    <property type="match status" value="1"/>
</dbReference>
<dbReference type="AlphaFoldDB" id="A0A1Y1XM96"/>
<dbReference type="Proteomes" id="UP000193498">
    <property type="component" value="Unassembled WGS sequence"/>
</dbReference>
<dbReference type="InterPro" id="IPR005645">
    <property type="entry name" value="FSH-like_dom"/>
</dbReference>
<dbReference type="InterPro" id="IPR029058">
    <property type="entry name" value="AB_hydrolase_fold"/>
</dbReference>
<dbReference type="GO" id="GO:0016787">
    <property type="term" value="F:hydrolase activity"/>
    <property type="evidence" value="ECO:0007669"/>
    <property type="project" value="UniProtKB-KW"/>
</dbReference>
<dbReference type="GO" id="GO:0005737">
    <property type="term" value="C:cytoplasm"/>
    <property type="evidence" value="ECO:0007669"/>
    <property type="project" value="TreeGrafter"/>
</dbReference>
<accession>A0A1Y1XM96</accession>
<name>A0A1Y1XM96_9FUNG</name>
<dbReference type="InterPro" id="IPR050593">
    <property type="entry name" value="LovG"/>
</dbReference>
<dbReference type="InParanoid" id="A0A1Y1XM96"/>
<reference evidence="3 4" key="1">
    <citation type="submission" date="2016-07" db="EMBL/GenBank/DDBJ databases">
        <title>Pervasive Adenine N6-methylation of Active Genes in Fungi.</title>
        <authorList>
            <consortium name="DOE Joint Genome Institute"/>
            <person name="Mondo S.J."/>
            <person name="Dannebaum R.O."/>
            <person name="Kuo R.C."/>
            <person name="Labutti K."/>
            <person name="Haridas S."/>
            <person name="Kuo A."/>
            <person name="Salamov A."/>
            <person name="Ahrendt S.R."/>
            <person name="Lipzen A."/>
            <person name="Sullivan W."/>
            <person name="Andreopoulos W.B."/>
            <person name="Clum A."/>
            <person name="Lindquist E."/>
            <person name="Daum C."/>
            <person name="Ramamoorthy G.K."/>
            <person name="Gryganskyi A."/>
            <person name="Culley D."/>
            <person name="Magnuson J.K."/>
            <person name="James T.Y."/>
            <person name="O'Malley M.A."/>
            <person name="Stajich J.E."/>
            <person name="Spatafora J.W."/>
            <person name="Visel A."/>
            <person name="Grigoriev I.V."/>
        </authorList>
    </citation>
    <scope>NUCLEOTIDE SEQUENCE [LARGE SCALE GENOMIC DNA]</scope>
    <source>
        <strain evidence="3 4">CBS 931.73</strain>
    </source>
</reference>
<protein>
    <recommendedName>
        <fullName evidence="2">Serine hydrolase domain-containing protein</fullName>
    </recommendedName>
</protein>
<keyword evidence="1" id="KW-0378">Hydrolase</keyword>
<dbReference type="OrthoDB" id="414698at2759"/>
<evidence type="ECO:0000313" key="3">
    <source>
        <dbReference type="EMBL" id="ORX86867.1"/>
    </source>
</evidence>
<dbReference type="GO" id="GO:0005634">
    <property type="term" value="C:nucleus"/>
    <property type="evidence" value="ECO:0007669"/>
    <property type="project" value="TreeGrafter"/>
</dbReference>
<gene>
    <name evidence="3" type="ORF">K493DRAFT_306994</name>
</gene>
<dbReference type="STRING" id="1314790.A0A1Y1XM96"/>
<dbReference type="GO" id="GO:0019748">
    <property type="term" value="P:secondary metabolic process"/>
    <property type="evidence" value="ECO:0007669"/>
    <property type="project" value="TreeGrafter"/>
</dbReference>
<comment type="caution">
    <text evidence="3">The sequence shown here is derived from an EMBL/GenBank/DDBJ whole genome shotgun (WGS) entry which is preliminary data.</text>
</comment>
<sequence>MVFTLTRVPLFKYAKSRILCLHGMGTSAEIFRIQTGAIREQLDSMCEFTFLEAPLICDPAEGIRDFFVGPYRTFYSAPPSREELMDAHSYVLQFIEEEGPFDGVMGFSQGAALAAAILIRDHEHHPYPMFKFAIFFCGTRPWNIETGDRYEAMGKKASTPGHGLIHIPTCHIVGRKDQWYEESLGLLSLCDGMTVCFDHRKGHTLPMSLQETKPIVKSILEIITWSQMAM</sequence>
<feature type="domain" description="Serine hydrolase" evidence="2">
    <location>
        <begin position="15"/>
        <end position="214"/>
    </location>
</feature>
<dbReference type="PANTHER" id="PTHR48070:SF7">
    <property type="entry name" value="SERINE HYDROLASE FSH DOMAIN-CONTAINING PROTEIN-RELATED"/>
    <property type="match status" value="1"/>
</dbReference>
<organism evidence="3 4">
    <name type="scientific">Basidiobolus meristosporus CBS 931.73</name>
    <dbReference type="NCBI Taxonomy" id="1314790"/>
    <lineage>
        <taxon>Eukaryota</taxon>
        <taxon>Fungi</taxon>
        <taxon>Fungi incertae sedis</taxon>
        <taxon>Zoopagomycota</taxon>
        <taxon>Entomophthoromycotina</taxon>
        <taxon>Basidiobolomycetes</taxon>
        <taxon>Basidiobolales</taxon>
        <taxon>Basidiobolaceae</taxon>
        <taxon>Basidiobolus</taxon>
    </lineage>
</organism>
<dbReference type="EMBL" id="MCFE01000562">
    <property type="protein sequence ID" value="ORX86867.1"/>
    <property type="molecule type" value="Genomic_DNA"/>
</dbReference>
<evidence type="ECO:0000256" key="1">
    <source>
        <dbReference type="ARBA" id="ARBA00022801"/>
    </source>
</evidence>